<evidence type="ECO:0000313" key="1">
    <source>
        <dbReference type="EMBL" id="CAJ0857034.1"/>
    </source>
</evidence>
<dbReference type="EMBL" id="OY288114">
    <property type="protein sequence ID" value="CAJ0857034.1"/>
    <property type="molecule type" value="Genomic_DNA"/>
</dbReference>
<protein>
    <submittedName>
        <fullName evidence="1">Uncharacterized protein</fullName>
    </submittedName>
</protein>
<accession>A0AA48M193</accession>
<organism evidence="1">
    <name type="scientific">freshwater sediment metagenome</name>
    <dbReference type="NCBI Taxonomy" id="556182"/>
    <lineage>
        <taxon>unclassified sequences</taxon>
        <taxon>metagenomes</taxon>
        <taxon>ecological metagenomes</taxon>
    </lineage>
</organism>
<gene>
    <name evidence="1" type="ORF">AMST5_00977</name>
</gene>
<proteinExistence type="predicted"/>
<sequence>MTAHTLNRHLDSIQATARAVEEHARRVNYYVRDCDTLDNALKAGKSGFVVLFDSDETKEPEIHAIGRESANVKVEKGNAAQTWECSYEALDPEGLARRIAVGKAVSEERQPSPAISIEGKKQLTGDALRAKQISDAAREKTIRAEGIARTASYAAQIKAEAEKLWSKKF</sequence>
<dbReference type="AlphaFoldDB" id="A0AA48M193"/>
<reference evidence="1" key="1">
    <citation type="submission" date="2023-07" db="EMBL/GenBank/DDBJ databases">
        <authorList>
            <person name="Pelsma A.J. K."/>
        </authorList>
    </citation>
    <scope>NUCLEOTIDE SEQUENCE</scope>
</reference>
<name>A0AA48M193_9ZZZZ</name>